<dbReference type="PATRIC" id="fig|1317118.6.peg.4050"/>
<dbReference type="EMBL" id="AQQW01000021">
    <property type="protein sequence ID" value="ETW10873.1"/>
    <property type="molecule type" value="Genomic_DNA"/>
</dbReference>
<dbReference type="RefSeq" id="WP_131618205.1">
    <property type="nucleotide sequence ID" value="NZ_AQQW01000021.1"/>
</dbReference>
<dbReference type="SUPFAM" id="SSF52540">
    <property type="entry name" value="P-loop containing nucleoside triphosphate hydrolases"/>
    <property type="match status" value="1"/>
</dbReference>
<reference evidence="2 3" key="1">
    <citation type="journal article" date="2014" name="Antonie Van Leeuwenhoek">
        <title>Roseivivax atlanticus sp. nov., isolated from surface seawater of the Atlantic Ocean.</title>
        <authorList>
            <person name="Li G."/>
            <person name="Lai Q."/>
            <person name="Liu X."/>
            <person name="Sun F."/>
            <person name="Shao Z."/>
        </authorList>
    </citation>
    <scope>NUCLEOTIDE SEQUENCE [LARGE SCALE GENOMIC DNA]</scope>
    <source>
        <strain evidence="2 3">22II-s10s</strain>
    </source>
</reference>
<feature type="compositionally biased region" description="Basic and acidic residues" evidence="1">
    <location>
        <begin position="234"/>
        <end position="243"/>
    </location>
</feature>
<dbReference type="Gene3D" id="3.40.50.300">
    <property type="entry name" value="P-loop containing nucleotide triphosphate hydrolases"/>
    <property type="match status" value="1"/>
</dbReference>
<feature type="region of interest" description="Disordered" evidence="1">
    <location>
        <begin position="219"/>
        <end position="243"/>
    </location>
</feature>
<keyword evidence="3" id="KW-1185">Reference proteome</keyword>
<proteinExistence type="predicted"/>
<sequence length="243" mass="27736">MQNFEFTKTMLINNPEALERAIGTETLAVTGSARGMTSLVSFTLYELGYFIGHELQMHNFEDLEFQRAFPNRKVWSRPLKYRKPLRDLITARNAEHVRWGFKIPGAVGYVPELPPLLRNPVIVLCIRNPVAICRSVMTRNPQVSGGISTAYRNAKKWIPAMDFLMEHETLPSIILDMDGVQRQPKVFLREFSAALKLDGDLDDILPQISKRGYKRAESREGVRFMRSNGEPAPEIEHPKKLPS</sequence>
<accession>W4HER8</accession>
<dbReference type="STRING" id="1379903.ATO8_19789"/>
<dbReference type="Proteomes" id="UP000019063">
    <property type="component" value="Unassembled WGS sequence"/>
</dbReference>
<protein>
    <submittedName>
        <fullName evidence="2">Lipopolysaccharide biosynthesis protein</fullName>
    </submittedName>
</protein>
<dbReference type="InterPro" id="IPR027417">
    <property type="entry name" value="P-loop_NTPase"/>
</dbReference>
<name>W4HER8_9RHOB</name>
<evidence type="ECO:0000256" key="1">
    <source>
        <dbReference type="SAM" id="MobiDB-lite"/>
    </source>
</evidence>
<gene>
    <name evidence="2" type="ORF">ATO8_19789</name>
</gene>
<dbReference type="eggNOG" id="COG3551">
    <property type="taxonomic scope" value="Bacteria"/>
</dbReference>
<organism evidence="2 3">
    <name type="scientific">Roseivivax marinus</name>
    <dbReference type="NCBI Taxonomy" id="1379903"/>
    <lineage>
        <taxon>Bacteria</taxon>
        <taxon>Pseudomonadati</taxon>
        <taxon>Pseudomonadota</taxon>
        <taxon>Alphaproteobacteria</taxon>
        <taxon>Rhodobacterales</taxon>
        <taxon>Roseobacteraceae</taxon>
        <taxon>Roseivivax</taxon>
    </lineage>
</organism>
<evidence type="ECO:0000313" key="3">
    <source>
        <dbReference type="Proteomes" id="UP000019063"/>
    </source>
</evidence>
<comment type="caution">
    <text evidence="2">The sequence shown here is derived from an EMBL/GenBank/DDBJ whole genome shotgun (WGS) entry which is preliminary data.</text>
</comment>
<dbReference type="AlphaFoldDB" id="W4HER8"/>
<evidence type="ECO:0000313" key="2">
    <source>
        <dbReference type="EMBL" id="ETW10873.1"/>
    </source>
</evidence>